<dbReference type="Gene3D" id="3.40.50.1010">
    <property type="entry name" value="5'-nuclease"/>
    <property type="match status" value="1"/>
</dbReference>
<accession>A0AAE7SN67</accession>
<dbReference type="SUPFAM" id="SSF88723">
    <property type="entry name" value="PIN domain-like"/>
    <property type="match status" value="1"/>
</dbReference>
<evidence type="ECO:0000313" key="2">
    <source>
        <dbReference type="Proteomes" id="UP000827160"/>
    </source>
</evidence>
<organism evidence="1 2">
    <name type="scientific">Stappia phage SI01</name>
    <dbReference type="NCBI Taxonomy" id="2847766"/>
    <lineage>
        <taxon>Viruses</taxon>
        <taxon>Duplodnaviria</taxon>
        <taxon>Heunggongvirae</taxon>
        <taxon>Uroviricota</taxon>
        <taxon>Caudoviricetes</taxon>
        <taxon>Autographivirales</taxon>
        <taxon>Dunnvirinae</taxon>
        <taxon>Songlingvirus</taxon>
        <taxon>Songlingvirus SI01</taxon>
    </lineage>
</organism>
<dbReference type="EMBL" id="MZ462995">
    <property type="protein sequence ID" value="QXP44074.1"/>
    <property type="molecule type" value="Genomic_DNA"/>
</dbReference>
<proteinExistence type="predicted"/>
<name>A0AAE7SN67_9CAUD</name>
<reference evidence="1" key="1">
    <citation type="submission" date="2021-06" db="EMBL/GenBank/DDBJ databases">
        <authorList>
            <person name="Nair S."/>
        </authorList>
    </citation>
    <scope>NUCLEOTIDE SEQUENCE</scope>
</reference>
<sequence length="352" mass="39418">MDINALGVDLSALAHDEAVYPPVVPGRVVHIDADFLAYHVSYEKPDDPKTKEDMQHNAETAVEHLRKSAAAEKVELHLTPFTSNKGGRFEHAIQRVYQGNRTSDNKPRMLHVMRQWLAQRYSGHLWEHCEADDGMASAQYAAIRTGTENLSIIASKDKDLNMVPGLHLDWDTGEIISVDTFGWVELRRTQSAGGSKSTKLVGYGQKWFWAQMLIGDTADNIQGLPKVVGPILNAVDPTAAVEKALADMREYPSGDRRHDKARKVLDSRPPKACGPALAIKILDRVHSNKVAFGAVRSLYERYGDTVGFVSHEGHPVPWQKVFISEAKLLWMRRDTRDENDVLKWIGEVHEAD</sequence>
<dbReference type="Proteomes" id="UP000827160">
    <property type="component" value="Segment"/>
</dbReference>
<protein>
    <recommendedName>
        <fullName evidence="3">Exonuclease</fullName>
    </recommendedName>
</protein>
<keyword evidence="2" id="KW-1185">Reference proteome</keyword>
<dbReference type="InterPro" id="IPR029060">
    <property type="entry name" value="PIN-like_dom_sf"/>
</dbReference>
<evidence type="ECO:0000313" key="1">
    <source>
        <dbReference type="EMBL" id="QXP44074.1"/>
    </source>
</evidence>
<evidence type="ECO:0008006" key="3">
    <source>
        <dbReference type="Google" id="ProtNLM"/>
    </source>
</evidence>